<accession>A0A2T3P062</accession>
<organism evidence="1 2">
    <name type="scientific">Photobacterium sanctipauli</name>
    <dbReference type="NCBI Taxonomy" id="1342794"/>
    <lineage>
        <taxon>Bacteria</taxon>
        <taxon>Pseudomonadati</taxon>
        <taxon>Pseudomonadota</taxon>
        <taxon>Gammaproteobacteria</taxon>
        <taxon>Vibrionales</taxon>
        <taxon>Vibrionaceae</taxon>
        <taxon>Photobacterium</taxon>
    </lineage>
</organism>
<comment type="caution">
    <text evidence="1">The sequence shown here is derived from an EMBL/GenBank/DDBJ whole genome shotgun (WGS) entry which is preliminary data.</text>
</comment>
<keyword evidence="2" id="KW-1185">Reference proteome</keyword>
<dbReference type="InterPro" id="IPR043519">
    <property type="entry name" value="NT_sf"/>
</dbReference>
<protein>
    <submittedName>
        <fullName evidence="1">Phosphoribosylglycinamide formyltransferase</fullName>
    </submittedName>
</protein>
<sequence length="261" mass="29346">MDIKSVLRTGFILLMVFGRGPVVASPITDFPELDYEVPSKQSETSKKTFQRSLSGLYSIDSWKQAALQQPYSDFESMYHAAPAAQHELANLINEISLVTETASVVPPVKSKERAEVKINTELNGQVDKITDLARASIVADDIPSLVQAFELMNKEVEIVAIKNRFKSPTESGYRDLKMLVQLPKSKMIAEVQLHLSAISTVKNGEEHEIYEQVQHIERNALAEKRDITEFEKAQIAKLRATSKNLYHDAWQQYLQPVSIAS</sequence>
<dbReference type="Proteomes" id="UP000241771">
    <property type="component" value="Unassembled WGS sequence"/>
</dbReference>
<keyword evidence="1" id="KW-0808">Transferase</keyword>
<dbReference type="SUPFAM" id="SSF81301">
    <property type="entry name" value="Nucleotidyltransferase"/>
    <property type="match status" value="1"/>
</dbReference>
<dbReference type="AlphaFoldDB" id="A0A2T3P062"/>
<dbReference type="GO" id="GO:0015969">
    <property type="term" value="P:guanosine tetraphosphate metabolic process"/>
    <property type="evidence" value="ECO:0007669"/>
    <property type="project" value="InterPro"/>
</dbReference>
<dbReference type="InterPro" id="IPR007685">
    <property type="entry name" value="RelA_SpoT"/>
</dbReference>
<evidence type="ECO:0000313" key="1">
    <source>
        <dbReference type="EMBL" id="PSW21913.1"/>
    </source>
</evidence>
<dbReference type="OrthoDB" id="5823369at2"/>
<dbReference type="CDD" id="cd05399">
    <property type="entry name" value="NT_Rel-Spo_like"/>
    <property type="match status" value="1"/>
</dbReference>
<dbReference type="Gene3D" id="3.30.460.10">
    <property type="entry name" value="Beta Polymerase, domain 2"/>
    <property type="match status" value="1"/>
</dbReference>
<dbReference type="EMBL" id="PYMA01000001">
    <property type="protein sequence ID" value="PSW21913.1"/>
    <property type="molecule type" value="Genomic_DNA"/>
</dbReference>
<name>A0A2T3P062_9GAMM</name>
<gene>
    <name evidence="1" type="ORF">C9I98_01205</name>
</gene>
<reference evidence="1 2" key="1">
    <citation type="submission" date="2018-01" db="EMBL/GenBank/DDBJ databases">
        <title>Whole genome sequencing of Histamine producing bacteria.</title>
        <authorList>
            <person name="Butler K."/>
        </authorList>
    </citation>
    <scope>NUCLEOTIDE SEQUENCE [LARGE SCALE GENOMIC DNA]</scope>
    <source>
        <strain evidence="1 2">DSM 100436</strain>
    </source>
</reference>
<dbReference type="GO" id="GO:0016740">
    <property type="term" value="F:transferase activity"/>
    <property type="evidence" value="ECO:0007669"/>
    <property type="project" value="UniProtKB-KW"/>
</dbReference>
<proteinExistence type="predicted"/>
<evidence type="ECO:0000313" key="2">
    <source>
        <dbReference type="Proteomes" id="UP000241771"/>
    </source>
</evidence>